<feature type="non-terminal residue" evidence="8">
    <location>
        <position position="257"/>
    </location>
</feature>
<dbReference type="PROSITE" id="PS00237">
    <property type="entry name" value="G_PROTEIN_RECEP_F1_1"/>
    <property type="match status" value="1"/>
</dbReference>
<evidence type="ECO:0000256" key="5">
    <source>
        <dbReference type="RuleBase" id="RU000688"/>
    </source>
</evidence>
<comment type="similarity">
    <text evidence="5">Belongs to the G-protein coupled receptor 1 family.</text>
</comment>
<dbReference type="HOGENOM" id="CLU_009579_5_2_1"/>
<keyword evidence="5" id="KW-0297">G-protein coupled receptor</keyword>
<dbReference type="EMBL" id="KB308479">
    <property type="protein sequence ID" value="ELT97768.1"/>
    <property type="molecule type" value="Genomic_DNA"/>
</dbReference>
<sequence length="257" mass="29222">LASLGIISNAFTLAVIYSTPKFTRTKSGLFIAQQTSIDLLSSLFFIVTKVVLFIKIDISGILGELFCRLIMSNSLLWVCLKASTLNLLNIAFERYLQIVHPIYHRQHFTFNKTYLLLAQAWLGSIVLNFPLFLASFAENGACNFVDGLMGSIEAQFSYGFVEFVAVYLMPLGLMTFFYGFNLAKMFLLVSFLYIVCWTPTQLYCLLFGLRTWIHLPFHQPFQDPGYALAMSMAVLNLCVNPMVYACKYTAFRTQVMR</sequence>
<evidence type="ECO:0000256" key="2">
    <source>
        <dbReference type="ARBA" id="ARBA00022692"/>
    </source>
</evidence>
<organism evidence="8">
    <name type="scientific">Capitella teleta</name>
    <name type="common">Polychaete worm</name>
    <dbReference type="NCBI Taxonomy" id="283909"/>
    <lineage>
        <taxon>Eukaryota</taxon>
        <taxon>Metazoa</taxon>
        <taxon>Spiralia</taxon>
        <taxon>Lophotrochozoa</taxon>
        <taxon>Annelida</taxon>
        <taxon>Polychaeta</taxon>
        <taxon>Sedentaria</taxon>
        <taxon>Scolecida</taxon>
        <taxon>Capitellidae</taxon>
        <taxon>Capitella</taxon>
    </lineage>
</organism>
<protein>
    <recommendedName>
        <fullName evidence="7">G-protein coupled receptors family 1 profile domain-containing protein</fullName>
    </recommendedName>
</protein>
<feature type="non-terminal residue" evidence="8">
    <location>
        <position position="1"/>
    </location>
</feature>
<evidence type="ECO:0000313" key="8">
    <source>
        <dbReference type="EMBL" id="ELT97768.1"/>
    </source>
</evidence>
<dbReference type="SUPFAM" id="SSF81321">
    <property type="entry name" value="Family A G protein-coupled receptor-like"/>
    <property type="match status" value="1"/>
</dbReference>
<keyword evidence="4 6" id="KW-0472">Membrane</keyword>
<proteinExistence type="inferred from homology"/>
<evidence type="ECO:0000256" key="6">
    <source>
        <dbReference type="SAM" id="Phobius"/>
    </source>
</evidence>
<dbReference type="PANTHER" id="PTHR45698:SF1">
    <property type="entry name" value="TRACE AMINE-ASSOCIATED RECEPTOR 13C-LIKE"/>
    <property type="match status" value="1"/>
</dbReference>
<evidence type="ECO:0000259" key="7">
    <source>
        <dbReference type="PROSITE" id="PS50262"/>
    </source>
</evidence>
<dbReference type="AlphaFoldDB" id="R7TV41"/>
<accession>R7TV41</accession>
<dbReference type="GO" id="GO:0016020">
    <property type="term" value="C:membrane"/>
    <property type="evidence" value="ECO:0007669"/>
    <property type="project" value="UniProtKB-SubCell"/>
</dbReference>
<keyword evidence="5" id="KW-0675">Receptor</keyword>
<feature type="transmembrane region" description="Helical" evidence="6">
    <location>
        <begin position="225"/>
        <end position="246"/>
    </location>
</feature>
<evidence type="ECO:0000256" key="1">
    <source>
        <dbReference type="ARBA" id="ARBA00004370"/>
    </source>
</evidence>
<dbReference type="PROSITE" id="PS50262">
    <property type="entry name" value="G_PROTEIN_RECEP_F1_2"/>
    <property type="match status" value="1"/>
</dbReference>
<dbReference type="Pfam" id="PF00001">
    <property type="entry name" value="7tm_1"/>
    <property type="match status" value="1"/>
</dbReference>
<keyword evidence="3 6" id="KW-1133">Transmembrane helix</keyword>
<evidence type="ECO:0000256" key="3">
    <source>
        <dbReference type="ARBA" id="ARBA00022989"/>
    </source>
</evidence>
<gene>
    <name evidence="8" type="ORF">CAPTEDRAFT_64931</name>
</gene>
<feature type="transmembrane region" description="Helical" evidence="6">
    <location>
        <begin position="113"/>
        <end position="136"/>
    </location>
</feature>
<dbReference type="PANTHER" id="PTHR45698">
    <property type="entry name" value="TRACE AMINE-ASSOCIATED RECEPTOR 19N-RELATED"/>
    <property type="match status" value="1"/>
</dbReference>
<dbReference type="Gene3D" id="1.20.1070.10">
    <property type="entry name" value="Rhodopsin 7-helix transmembrane proteins"/>
    <property type="match status" value="1"/>
</dbReference>
<dbReference type="PRINTS" id="PR00237">
    <property type="entry name" value="GPCRRHODOPSN"/>
</dbReference>
<keyword evidence="5" id="KW-0807">Transducer</keyword>
<reference evidence="8" key="1">
    <citation type="journal article" date="2013" name="Nature">
        <title>Insights into bilaterian evolution from three spiralian genomes.</title>
        <authorList>
            <person name="Simakov O."/>
            <person name="Marletaz F."/>
            <person name="Cho S.J."/>
            <person name="Edsinger-Gonzales E."/>
            <person name="Havlak P."/>
            <person name="Hellsten U."/>
            <person name="Kuo D.H."/>
            <person name="Larsson T."/>
            <person name="Lv J."/>
            <person name="Arendt D."/>
            <person name="Savage R."/>
            <person name="Osoegawa K."/>
            <person name="de Jong P."/>
            <person name="Grimwood J."/>
            <person name="Chapman J.A."/>
            <person name="Shapiro H."/>
            <person name="Aerts A."/>
            <person name="Otillar R.P."/>
            <person name="Terry A.Y."/>
            <person name="Boore J.L."/>
            <person name="Grigoriev I.V."/>
            <person name="Lindberg D.R."/>
            <person name="Seaver E.C."/>
            <person name="Weisblat D.A."/>
            <person name="Putnam N.H."/>
            <person name="Rokhsar D.S."/>
        </authorList>
    </citation>
    <scope>NUCLEOTIDE SEQUENCE</scope>
    <source>
        <strain evidence="8">I ESC-2004</strain>
    </source>
</reference>
<comment type="subcellular location">
    <subcellularLocation>
        <location evidence="1">Membrane</location>
    </subcellularLocation>
</comment>
<name>R7TV41_CAPTE</name>
<dbReference type="OrthoDB" id="6106139at2759"/>
<dbReference type="InterPro" id="IPR000276">
    <property type="entry name" value="GPCR_Rhodpsn"/>
</dbReference>
<dbReference type="InterPro" id="IPR017452">
    <property type="entry name" value="GPCR_Rhodpsn_7TM"/>
</dbReference>
<dbReference type="CDD" id="cd00637">
    <property type="entry name" value="7tm_classA_rhodopsin-like"/>
    <property type="match status" value="1"/>
</dbReference>
<evidence type="ECO:0000256" key="4">
    <source>
        <dbReference type="ARBA" id="ARBA00023136"/>
    </source>
</evidence>
<keyword evidence="2 5" id="KW-0812">Transmembrane</keyword>
<dbReference type="OMA" id="YASIVIM"/>
<feature type="domain" description="G-protein coupled receptors family 1 profile" evidence="7">
    <location>
        <begin position="8"/>
        <end position="244"/>
    </location>
</feature>
<feature type="transmembrane region" description="Helical" evidence="6">
    <location>
        <begin position="185"/>
        <end position="213"/>
    </location>
</feature>
<feature type="transmembrane region" description="Helical" evidence="6">
    <location>
        <begin position="156"/>
        <end position="178"/>
    </location>
</feature>
<dbReference type="GO" id="GO:0004930">
    <property type="term" value="F:G protein-coupled receptor activity"/>
    <property type="evidence" value="ECO:0007669"/>
    <property type="project" value="UniProtKB-KW"/>
</dbReference>
<dbReference type="STRING" id="283909.R7TV41"/>